<keyword evidence="8" id="KW-0378">Hydrolase</keyword>
<dbReference type="EMBL" id="LNNH01000044">
    <property type="protein sequence ID" value="KWW12912.1"/>
    <property type="molecule type" value="Genomic_DNA"/>
</dbReference>
<keyword evidence="9" id="KW-0482">Metalloprotease</keyword>
<dbReference type="GO" id="GO:0046872">
    <property type="term" value="F:metal ion binding"/>
    <property type="evidence" value="ECO:0007669"/>
    <property type="project" value="UniProtKB-KW"/>
</dbReference>
<dbReference type="GO" id="GO:0008237">
    <property type="term" value="F:metallopeptidase activity"/>
    <property type="evidence" value="ECO:0007669"/>
    <property type="project" value="UniProtKB-KW"/>
</dbReference>
<keyword evidence="5 10" id="KW-0031">Aminopeptidase</keyword>
<evidence type="ECO:0000256" key="6">
    <source>
        <dbReference type="ARBA" id="ARBA00022670"/>
    </source>
</evidence>
<proteinExistence type="inferred from homology"/>
<dbReference type="GO" id="GO:0004177">
    <property type="term" value="F:aminopeptidase activity"/>
    <property type="evidence" value="ECO:0007669"/>
    <property type="project" value="UniProtKB-KW"/>
</dbReference>
<dbReference type="Pfam" id="PF02073">
    <property type="entry name" value="Peptidase_M29"/>
    <property type="match status" value="1"/>
</dbReference>
<keyword evidence="11" id="KW-1185">Reference proteome</keyword>
<dbReference type="InterPro" id="IPR000787">
    <property type="entry name" value="Peptidase_M29"/>
</dbReference>
<comment type="cofactor">
    <cofactor evidence="3">
        <name>Zn(2+)</name>
        <dbReference type="ChEBI" id="CHEBI:29105"/>
    </cofactor>
</comment>
<evidence type="ECO:0000256" key="4">
    <source>
        <dbReference type="ARBA" id="ARBA00008236"/>
    </source>
</evidence>
<evidence type="ECO:0000256" key="3">
    <source>
        <dbReference type="ARBA" id="ARBA00001947"/>
    </source>
</evidence>
<evidence type="ECO:0000256" key="7">
    <source>
        <dbReference type="ARBA" id="ARBA00022723"/>
    </source>
</evidence>
<accession>A0A120GN73</accession>
<dbReference type="InterPro" id="IPR052170">
    <property type="entry name" value="M29_Exopeptidase"/>
</dbReference>
<evidence type="ECO:0000313" key="10">
    <source>
        <dbReference type="EMBL" id="KWW12912.1"/>
    </source>
</evidence>
<dbReference type="PANTHER" id="PTHR34448">
    <property type="entry name" value="AMINOPEPTIDASE"/>
    <property type="match status" value="1"/>
</dbReference>
<evidence type="ECO:0000256" key="1">
    <source>
        <dbReference type="ARBA" id="ARBA00001941"/>
    </source>
</evidence>
<comment type="similarity">
    <text evidence="4">Belongs to the peptidase M29 family.</text>
</comment>
<dbReference type="Gene3D" id="3.40.1830.10">
    <property type="entry name" value="Thermophilic metalloprotease (M29)"/>
    <property type="match status" value="1"/>
</dbReference>
<dbReference type="InterPro" id="IPR035097">
    <property type="entry name" value="M29_N-terminal"/>
</dbReference>
<gene>
    <name evidence="10" type="ORF">AS888_09065</name>
</gene>
<reference evidence="10 11" key="1">
    <citation type="submission" date="2015-11" db="EMBL/GenBank/DDBJ databases">
        <title>Genome Sequence of Bacillus simplex strain VanAntwerpen2.</title>
        <authorList>
            <person name="Couger M.B."/>
        </authorList>
    </citation>
    <scope>NUCLEOTIDE SEQUENCE [LARGE SCALE GENOMIC DNA]</scope>
    <source>
        <strain evidence="10 11">VanAntwerpen02</strain>
    </source>
</reference>
<organism evidence="10 11">
    <name type="scientific">Peribacillus simplex</name>
    <dbReference type="NCBI Taxonomy" id="1478"/>
    <lineage>
        <taxon>Bacteria</taxon>
        <taxon>Bacillati</taxon>
        <taxon>Bacillota</taxon>
        <taxon>Bacilli</taxon>
        <taxon>Bacillales</taxon>
        <taxon>Bacillaceae</taxon>
        <taxon>Peribacillus</taxon>
    </lineage>
</organism>
<keyword evidence="6" id="KW-0645">Protease</keyword>
<protein>
    <submittedName>
        <fullName evidence="10">Aminopeptidase</fullName>
    </submittedName>
</protein>
<name>A0A120GN73_9BACI</name>
<evidence type="ECO:0000256" key="8">
    <source>
        <dbReference type="ARBA" id="ARBA00022801"/>
    </source>
</evidence>
<evidence type="ECO:0000256" key="5">
    <source>
        <dbReference type="ARBA" id="ARBA00022438"/>
    </source>
</evidence>
<dbReference type="Proteomes" id="UP000064189">
    <property type="component" value="Unassembled WGS sequence"/>
</dbReference>
<evidence type="ECO:0000256" key="9">
    <source>
        <dbReference type="ARBA" id="ARBA00023049"/>
    </source>
</evidence>
<sequence length="379" mass="42783">MLKTLLKLFVNSKNKGERHRELAAKLIHHSIRLKPKERILIRGHICTKPLIKELIVEAYRVGAFPYVELEDDEINRHLLRGNVKEQLATSAQWAMKKYTDIDALIIMTGDESSMEMTDVPVEMHRLQGEMMHAATLFYVNNRRWVLLNYPTSISAQKAGMSFDEYEDFLLNVCTIDYVKMEAALEPLKQLMERTDRVRIISPGTDLTFSIKGMPAIICAGKKNLPDGEVFTAPLRESVNGTIAFNAPATYEGTPFGDVELTLEKGEVIKAVSKHMIEMNEILNMDEGSRFIGEFGIGINPYIVKPMGDILFDEKISGSLHLALGAAYNEADNGNRSSIHWDMVLIQRSEYGGGDIYFDDVLIRRDGLFVLPELLDLNSN</sequence>
<comment type="cofactor">
    <cofactor evidence="2">
        <name>Mg(2+)</name>
        <dbReference type="ChEBI" id="CHEBI:18420"/>
    </cofactor>
</comment>
<evidence type="ECO:0000313" key="11">
    <source>
        <dbReference type="Proteomes" id="UP000064189"/>
    </source>
</evidence>
<dbReference type="PANTHER" id="PTHR34448:SF1">
    <property type="entry name" value="BLL6088 PROTEIN"/>
    <property type="match status" value="1"/>
</dbReference>
<dbReference type="GO" id="GO:0006508">
    <property type="term" value="P:proteolysis"/>
    <property type="evidence" value="ECO:0007669"/>
    <property type="project" value="UniProtKB-KW"/>
</dbReference>
<evidence type="ECO:0000256" key="2">
    <source>
        <dbReference type="ARBA" id="ARBA00001946"/>
    </source>
</evidence>
<dbReference type="SUPFAM" id="SSF144052">
    <property type="entry name" value="Thermophilic metalloprotease-like"/>
    <property type="match status" value="1"/>
</dbReference>
<comment type="caution">
    <text evidence="10">The sequence shown here is derived from an EMBL/GenBank/DDBJ whole genome shotgun (WGS) entry which is preliminary data.</text>
</comment>
<comment type="cofactor">
    <cofactor evidence="1">
        <name>Co(2+)</name>
        <dbReference type="ChEBI" id="CHEBI:48828"/>
    </cofactor>
</comment>
<dbReference type="AlphaFoldDB" id="A0A120GN73"/>
<keyword evidence="7" id="KW-0479">Metal-binding</keyword>